<reference evidence="2" key="1">
    <citation type="journal article" date="2021" name="Proc. Natl. Acad. Sci. U.S.A.">
        <title>A Catalog of Tens of Thousands of Viruses from Human Metagenomes Reveals Hidden Associations with Chronic Diseases.</title>
        <authorList>
            <person name="Tisza M.J."/>
            <person name="Buck C.B."/>
        </authorList>
    </citation>
    <scope>NUCLEOTIDE SEQUENCE</scope>
    <source>
        <strain evidence="2">CtpLW14</strain>
    </source>
</reference>
<feature type="transmembrane region" description="Helical" evidence="1">
    <location>
        <begin position="21"/>
        <end position="38"/>
    </location>
</feature>
<name>A0A8S5N9C8_9CAUD</name>
<protein>
    <submittedName>
        <fullName evidence="2">CPFTSY TRANSPORT, CHLOROPLAST BIOGENESIS, SIMIBI.8A</fullName>
    </submittedName>
</protein>
<accession>A0A8S5N9C8</accession>
<organism evidence="2">
    <name type="scientific">Siphoviridae sp. ctpLW14</name>
    <dbReference type="NCBI Taxonomy" id="2826464"/>
    <lineage>
        <taxon>Viruses</taxon>
        <taxon>Duplodnaviria</taxon>
        <taxon>Heunggongvirae</taxon>
        <taxon>Uroviricota</taxon>
        <taxon>Caudoviricetes</taxon>
    </lineage>
</organism>
<dbReference type="EMBL" id="BK015100">
    <property type="protein sequence ID" value="DAD90991.1"/>
    <property type="molecule type" value="Genomic_DNA"/>
</dbReference>
<keyword evidence="1" id="KW-0472">Membrane</keyword>
<proteinExistence type="predicted"/>
<keyword evidence="1" id="KW-1133">Transmembrane helix</keyword>
<keyword evidence="1" id="KW-0812">Transmembrane</keyword>
<evidence type="ECO:0000313" key="2">
    <source>
        <dbReference type="EMBL" id="DAD90991.1"/>
    </source>
</evidence>
<evidence type="ECO:0000256" key="1">
    <source>
        <dbReference type="SAM" id="Phobius"/>
    </source>
</evidence>
<sequence>MGARHHNHRHHQGPLGHRADIALILPAFALAFLFSGSGKTPRRVLLLNQPESLNPLHTAPRNPGGVECNV</sequence>